<keyword evidence="2" id="KW-1185">Reference proteome</keyword>
<organism evidence="1 2">
    <name type="scientific">Hymenobacter algoricola</name>
    <dbReference type="NCBI Taxonomy" id="486267"/>
    <lineage>
        <taxon>Bacteria</taxon>
        <taxon>Pseudomonadati</taxon>
        <taxon>Bacteroidota</taxon>
        <taxon>Cytophagia</taxon>
        <taxon>Cytophagales</taxon>
        <taxon>Hymenobacteraceae</taxon>
        <taxon>Hymenobacter</taxon>
    </lineage>
</organism>
<name>A0ABP7MLP8_9BACT</name>
<accession>A0ABP7MLP8</accession>
<dbReference type="Proteomes" id="UP001499909">
    <property type="component" value="Unassembled WGS sequence"/>
</dbReference>
<dbReference type="EMBL" id="BAABDH010000016">
    <property type="protein sequence ID" value="GAA3925199.1"/>
    <property type="molecule type" value="Genomic_DNA"/>
</dbReference>
<evidence type="ECO:0000313" key="2">
    <source>
        <dbReference type="Proteomes" id="UP001499909"/>
    </source>
</evidence>
<reference evidence="2" key="1">
    <citation type="journal article" date="2019" name="Int. J. Syst. Evol. Microbiol.">
        <title>The Global Catalogue of Microorganisms (GCM) 10K type strain sequencing project: providing services to taxonomists for standard genome sequencing and annotation.</title>
        <authorList>
            <consortium name="The Broad Institute Genomics Platform"/>
            <consortium name="The Broad Institute Genome Sequencing Center for Infectious Disease"/>
            <person name="Wu L."/>
            <person name="Ma J."/>
        </authorList>
    </citation>
    <scope>NUCLEOTIDE SEQUENCE [LARGE SCALE GENOMIC DNA]</scope>
    <source>
        <strain evidence="2">JCM 17214</strain>
    </source>
</reference>
<gene>
    <name evidence="1" type="ORF">GCM10022406_09060</name>
</gene>
<proteinExistence type="predicted"/>
<evidence type="ECO:0000313" key="1">
    <source>
        <dbReference type="EMBL" id="GAA3925199.1"/>
    </source>
</evidence>
<protein>
    <submittedName>
        <fullName evidence="1">Uncharacterized protein</fullName>
    </submittedName>
</protein>
<sequence>MRLNHFHPVAMNKEDLNRALVSLIEKKQELHKLSYDDTRYDDVEEELHELEDSFNEEYGAYLEEMLEKVHEKLCPDTDVLLPTAYLPNDIGGDTGYVPSHKEGVWVDSDEFPGKEARLVLVPNPTRLILSVGKTVRKEVWKA</sequence>
<comment type="caution">
    <text evidence="1">The sequence shown here is derived from an EMBL/GenBank/DDBJ whole genome shotgun (WGS) entry which is preliminary data.</text>
</comment>